<dbReference type="InterPro" id="IPR000306">
    <property type="entry name" value="Znf_FYVE"/>
</dbReference>
<dbReference type="InterPro" id="IPR057946">
    <property type="entry name" value="TPR_ZFYVE26"/>
</dbReference>
<evidence type="ECO:0000256" key="6">
    <source>
        <dbReference type="ARBA" id="ARBA00025962"/>
    </source>
</evidence>
<feature type="compositionally biased region" description="Low complexity" evidence="9">
    <location>
        <begin position="1298"/>
        <end position="1321"/>
    </location>
</feature>
<evidence type="ECO:0000259" key="10">
    <source>
        <dbReference type="PROSITE" id="PS50178"/>
    </source>
</evidence>
<dbReference type="GO" id="GO:0008270">
    <property type="term" value="F:zinc ion binding"/>
    <property type="evidence" value="ECO:0007669"/>
    <property type="project" value="UniProtKB-KW"/>
</dbReference>
<keyword evidence="12" id="KW-1185">Reference proteome</keyword>
<dbReference type="GO" id="GO:0005765">
    <property type="term" value="C:lysosomal membrane"/>
    <property type="evidence" value="ECO:0007669"/>
    <property type="project" value="TreeGrafter"/>
</dbReference>
<feature type="compositionally biased region" description="Basic and acidic residues" evidence="9">
    <location>
        <begin position="758"/>
        <end position="771"/>
    </location>
</feature>
<dbReference type="GeneTree" id="ENSGT00920000149143"/>
<protein>
    <recommendedName>
        <fullName evidence="1">Zinc finger FYVE domain-containing protein 26</fullName>
    </recommendedName>
</protein>
<feature type="region of interest" description="Disordered" evidence="9">
    <location>
        <begin position="860"/>
        <end position="879"/>
    </location>
</feature>
<dbReference type="GO" id="GO:0005813">
    <property type="term" value="C:centrosome"/>
    <property type="evidence" value="ECO:0007669"/>
    <property type="project" value="TreeGrafter"/>
</dbReference>
<dbReference type="InterPro" id="IPR013083">
    <property type="entry name" value="Znf_RING/FYVE/PHD"/>
</dbReference>
<dbReference type="Ensembl" id="ENSGACT00000016302.2">
    <property type="protein sequence ID" value="ENSGACP00000016270.2"/>
    <property type="gene ID" value="ENSGACG00000012287.2"/>
</dbReference>
<proteinExistence type="predicted"/>
<dbReference type="STRING" id="69293.ENSGACP00000016270"/>
<evidence type="ECO:0000256" key="2">
    <source>
        <dbReference type="ARBA" id="ARBA00022553"/>
    </source>
</evidence>
<reference evidence="11" key="2">
    <citation type="submission" date="2025-08" db="UniProtKB">
        <authorList>
            <consortium name="Ensembl"/>
        </authorList>
    </citation>
    <scope>IDENTIFICATION</scope>
</reference>
<feature type="region of interest" description="Disordered" evidence="9">
    <location>
        <begin position="1792"/>
        <end position="1850"/>
    </location>
</feature>
<accession>G3PF96</accession>
<evidence type="ECO:0000256" key="7">
    <source>
        <dbReference type="ARBA" id="ARBA00044939"/>
    </source>
</evidence>
<evidence type="ECO:0000256" key="8">
    <source>
        <dbReference type="PROSITE-ProRule" id="PRU00091"/>
    </source>
</evidence>
<dbReference type="GO" id="GO:0007040">
    <property type="term" value="P:lysosome organization"/>
    <property type="evidence" value="ECO:0007669"/>
    <property type="project" value="UniProtKB-ARBA"/>
</dbReference>
<dbReference type="Proteomes" id="UP000007635">
    <property type="component" value="Chromosome XV"/>
</dbReference>
<dbReference type="GO" id="GO:0030496">
    <property type="term" value="C:midbody"/>
    <property type="evidence" value="ECO:0007669"/>
    <property type="project" value="TreeGrafter"/>
</dbReference>
<keyword evidence="5" id="KW-0862">Zinc</keyword>
<feature type="domain" description="FYVE-type" evidence="10">
    <location>
        <begin position="1853"/>
        <end position="1914"/>
    </location>
</feature>
<evidence type="ECO:0000256" key="5">
    <source>
        <dbReference type="ARBA" id="ARBA00022833"/>
    </source>
</evidence>
<keyword evidence="3" id="KW-0479">Metal-binding</keyword>
<feature type="compositionally biased region" description="Polar residues" evidence="9">
    <location>
        <begin position="1801"/>
        <end position="1818"/>
    </location>
</feature>
<dbReference type="SUPFAM" id="SSF57903">
    <property type="entry name" value="FYVE/PHD zinc finger"/>
    <property type="match status" value="1"/>
</dbReference>
<dbReference type="Pfam" id="PF25569">
    <property type="entry name" value="TPR_ZFYVE26"/>
    <property type="match status" value="1"/>
</dbReference>
<reference evidence="11 12" key="1">
    <citation type="journal article" date="2021" name="G3 (Bethesda)">
        <title>Improved contiguity of the threespine stickleback genome using long-read sequencing.</title>
        <authorList>
            <person name="Nath S."/>
            <person name="Shaw D.E."/>
            <person name="White M.A."/>
        </authorList>
    </citation>
    <scope>NUCLEOTIDE SEQUENCE [LARGE SCALE GENOMIC DNA]</scope>
    <source>
        <strain evidence="11 12">Lake Benthic</strain>
    </source>
</reference>
<dbReference type="InterPro" id="IPR028730">
    <property type="entry name" value="ZFYVE26"/>
</dbReference>
<evidence type="ECO:0000256" key="3">
    <source>
        <dbReference type="ARBA" id="ARBA00022723"/>
    </source>
</evidence>
<dbReference type="FunFam" id="3.30.40.10:FF:000295">
    <property type="entry name" value="Zinc finger, FYVE domain-containing 26"/>
    <property type="match status" value="1"/>
</dbReference>
<dbReference type="PANTHER" id="PTHR46591">
    <property type="entry name" value="ZINC FINGER FYVE DOMAIN-CONTAINING PROTEIN 26"/>
    <property type="match status" value="1"/>
</dbReference>
<dbReference type="PANTHER" id="PTHR46591:SF1">
    <property type="entry name" value="ZINC FINGER FYVE DOMAIN-CONTAINING PROTEIN 26"/>
    <property type="match status" value="1"/>
</dbReference>
<dbReference type="GO" id="GO:0032266">
    <property type="term" value="F:phosphatidylinositol-3-phosphate binding"/>
    <property type="evidence" value="ECO:0007669"/>
    <property type="project" value="InterPro"/>
</dbReference>
<sequence length="2595" mass="287955">MQVDMHPFGREAETFLQDLFEYFKRCLRYGEWELANACVPQLVRSTGGLSEKLRNIIKAIIFHPYKLQWESVGSPHKLAWFWLQVLEKWTEEQVPLDVRRELEFLLLLEELGSESIADNVLKELHQAFLETQSTEGSRRTDPAVESCLRTLLEKKKPRLAQTLTHFLQDESCTEDHTLEHTFIQHLIKALAKPERTPEKVEEWVEEIYAVLSVMPWSSGRSDGQLEALCEALWAARNKPLKEERILSSLLRPRCDALVTVYCSAALRLQRDHLLRSAPDTQVDLPEAEKLALSLCCHKDRPSIWKTIYFECLSSGKHFLEQVLVTALDLIKHEEFSQLKDLVRLEFQPLSRLLLLLRWTECRSLSSAQMLLSILHQHQPPANDSVLQEFSDLLSSQLGILEWCKNNNPEISMDALLAQLHTLDNHSALYILHSLTPLAQFEEHKILALLQQLPNPAGTGQHLHRPPSEDAEVSSGVQRNIVLFQGFCAIKYAVYALCVNAHKYSKCTECEPMKQQQHLPSEADMEKNTTSSEGCHLAFQHYLSECQLYLEAVPAMFRLELLEDIFSLLFLSTADFSLQIPKEEELLLDARNTSEGSGTEAQTDETEYCRKENWKLRSSSPSAAHPSHLELGHFIRGCRGFLSDVTAMMGFLKLLKEGLEGMRVLGHEGQEAGRALLREAEAAGNLGCSVTAETFGPRLQRLSKRTAEAQWRLQIITSNQSSGSASENPPRMTAVSSPVTTLGRSKSSSLRRRKRPGRHAAERQTSVEKHSGEVSTSASDGGGGTGCVELEVCPCGGPHTWLVPAMLSPPESLLMSCVRQGNFMEAHQVSLVFDLQLSASFGELVFMERYKEVLVELGRVEQKMQSQSRTSSSSSSEGLAPAAVPVAGRSRLGSSGLSTLQAIGSAAAAGVAFYSISDIADRLLSTPSHPMPSLEDGYWLSRCTSDPPGLLHTLLQELSPAAMAAFDLACCHCQLWKTSRQLLDTAERRLGSSLEARGVRVDPKVPHSEGICGFPMILQQISKILNHSSTKSSVKTEAVGDDQAPISPFQQPFGCCIQEVLLCCYPTLSEESIAARLGLCQRLEATLHVLSTATDATEGGVGSVLLAQLVEQASLKQSELETHPVRSSMKQLLRSLDQLCPFEPDGELARPDYARSFLDYVNTLASVLVRSLGSEDQSGDVKLGNPLLVLLQAPFQLLSYLLFDRQVSPDRVLSLLQQEGLRLSVQQVIVQRCCETLPVWISCPADDSDSNEAKNDGGVFAVASLSALLQQHAQEHVSTLGITEPRPELSSESEDSAEDNSQSPTILSTSPPSHSASSPPSTSSFLLTPSAVSFLKSRSPLLATLACLSACKGEIARSQTSGWSGYFRSSRREVSLDGEQISREADNLLKEFPILRAYLHTMAEPLLGALSGEGDEASVGLGAVVCGKRLVRLLLSGPQDEVAQAVAAEAFQKALSSGDLSRALALLELYGQGCSQEGDLRDRLLACAALEDGDDGIGQLFRVQDANLRARVALQALERWPLSACLELLEFCLSEPSTDASLRTDLELKKKELDIYHRMLNLQPPFPWATWQELRTESKTNSEAMLCRMVEAKEFALCVQWVELYPVSNRLRLKLQTEQLLYLLEQGQTDEAFQLLEGLSDCGVGLDVCERALDRRPGLAACHFLADYLTLHFQSQVSPARRRHIHALHLGSKVLLTLPPAARQEYFPLLSEPLLMLEQLLMNLKVDWADVAVRTLRSLLVGQEAGFAAEDIDKLLADYACKALDFPCAPREMSRSDSVISLQDLLTAAQDSCPMSPCRNESPATSAGSTPTHTSSSNSADRENDRSSAGKRRRSSAKFQPPDRPPARKDWVPDTKQDVCMICRRERFTMFNRRHHCRRCGRLVCQSCSEHKMSVEGCPGDEEVRVCNECYAYFHPDSDDEQEPSEATGSTVVTEEALDGMLHLPEVVQRQIRLSPNHTENQLLRTEFYYEQAPSAYLCVAILSLHDDQTACGHRLIVHCRSLSRKLTNPEVDACLLTDIMRQLLFSAKMMFVKVGRSHELALCDSYISKVDVLKILVTANYKYIPSLDDILESSAVTRLRNQLLEGEHYQLAVEVSTKSGLDPCGVWQAWGMASLKAGDLSGAREKFARFLKPPLDRNQLNLGPLLLQEVVQHLETTVQPGVATSSGEDVLASLRELEEALSEAGPVDRPEGQTLRSSLHQECLYYLNTYGTHMALICFYMRHDCTTEALTYLLNKECPDEVFLEAVLQPSLERGRLGMLQGILEKLDPGLETSSRYLIASCQFLQRRGYYNTLYQLQQFMMDQVRAAMTCIRFFTHGASSYLQLGEHNRWLVRAKEHLRTYLQEQQGRGAGKRRAPVNSFRKMMSSTDVSRHMNTIELQLEVTRFLQRCEAASSSKATQNSTSTSGSSAPPTLFGGSPMKVEVACKVMLGGKNIEEGFGIAYRVIQDFQLEAQAVYVRAGQRLIRQRQYGAVRQLLKCVGESGTATKNDCDALILSCVAIADKGPADAKELEGLILEVKSTESKIKAYLLCGKLRPAYLLAVKLEPSRAGPLVQDVLQAADGAQDSVMQNICAQWLSEHDGKASQQRQGRPNAR</sequence>
<evidence type="ECO:0000256" key="1">
    <source>
        <dbReference type="ARBA" id="ARBA00014373"/>
    </source>
</evidence>
<dbReference type="InParanoid" id="G3PF96"/>
<comment type="function">
    <text evidence="7">Phosphatidylinositol 3-phosphate-binding protein required for the abscission step in cytokinesis: recruited to the midbody during cytokinesis and acts as a regulator of abscission. May also be required for efficient homologous recombination DNA double-strand break repair.</text>
</comment>
<feature type="compositionally biased region" description="Polar residues" evidence="9">
    <location>
        <begin position="717"/>
        <end position="726"/>
    </location>
</feature>
<organism evidence="11 12">
    <name type="scientific">Gasterosteus aculeatus aculeatus</name>
    <name type="common">three-spined stickleback</name>
    <dbReference type="NCBI Taxonomy" id="481459"/>
    <lineage>
        <taxon>Eukaryota</taxon>
        <taxon>Metazoa</taxon>
        <taxon>Chordata</taxon>
        <taxon>Craniata</taxon>
        <taxon>Vertebrata</taxon>
        <taxon>Euteleostomi</taxon>
        <taxon>Actinopterygii</taxon>
        <taxon>Neopterygii</taxon>
        <taxon>Teleostei</taxon>
        <taxon>Neoteleostei</taxon>
        <taxon>Acanthomorphata</taxon>
        <taxon>Eupercaria</taxon>
        <taxon>Perciformes</taxon>
        <taxon>Cottioidei</taxon>
        <taxon>Gasterosteales</taxon>
        <taxon>Gasterosteidae</taxon>
        <taxon>Gasterosteus</taxon>
    </lineage>
</organism>
<reference evidence="11" key="3">
    <citation type="submission" date="2025-09" db="UniProtKB">
        <authorList>
            <consortium name="Ensembl"/>
        </authorList>
    </citation>
    <scope>IDENTIFICATION</scope>
</reference>
<dbReference type="GO" id="GO:0000281">
    <property type="term" value="P:mitotic cytokinesis"/>
    <property type="evidence" value="ECO:0007669"/>
    <property type="project" value="InterPro"/>
</dbReference>
<dbReference type="eggNOG" id="KOG1811">
    <property type="taxonomic scope" value="Eukaryota"/>
</dbReference>
<keyword evidence="4 8" id="KW-0863">Zinc-finger</keyword>
<evidence type="ECO:0000313" key="12">
    <source>
        <dbReference type="Proteomes" id="UP000007635"/>
    </source>
</evidence>
<dbReference type="InterPro" id="IPR011011">
    <property type="entry name" value="Znf_FYVE_PHD"/>
</dbReference>
<keyword evidence="2" id="KW-0597">Phosphoprotein</keyword>
<dbReference type="PROSITE" id="PS50178">
    <property type="entry name" value="ZF_FYVE"/>
    <property type="match status" value="1"/>
</dbReference>
<dbReference type="SMART" id="SM00064">
    <property type="entry name" value="FYVE"/>
    <property type="match status" value="1"/>
</dbReference>
<feature type="compositionally biased region" description="Basic residues" evidence="9">
    <location>
        <begin position="748"/>
        <end position="757"/>
    </location>
</feature>
<dbReference type="Bgee" id="ENSGACG00000012287">
    <property type="expression patterns" value="Expressed in liver"/>
</dbReference>
<feature type="compositionally biased region" description="Low complexity" evidence="9">
    <location>
        <begin position="864"/>
        <end position="875"/>
    </location>
</feature>
<feature type="region of interest" description="Disordered" evidence="9">
    <location>
        <begin position="1276"/>
        <end position="1321"/>
    </location>
</feature>
<dbReference type="InterPro" id="IPR017455">
    <property type="entry name" value="Znf_FYVE-rel"/>
</dbReference>
<dbReference type="GO" id="GO:0000724">
    <property type="term" value="P:double-strand break repair via homologous recombination"/>
    <property type="evidence" value="ECO:0007669"/>
    <property type="project" value="InterPro"/>
</dbReference>
<dbReference type="GO" id="GO:0007409">
    <property type="term" value="P:axonogenesis"/>
    <property type="evidence" value="ECO:0007669"/>
    <property type="project" value="Ensembl"/>
</dbReference>
<dbReference type="GO" id="GO:0048599">
    <property type="term" value="P:oocyte development"/>
    <property type="evidence" value="ECO:0007669"/>
    <property type="project" value="Ensembl"/>
</dbReference>
<evidence type="ECO:0000313" key="11">
    <source>
        <dbReference type="Ensembl" id="ENSGACP00000016270.2"/>
    </source>
</evidence>
<dbReference type="OMA" id="LQTCWPS"/>
<name>G3PF96_GASAC</name>
<evidence type="ECO:0000256" key="9">
    <source>
        <dbReference type="SAM" id="MobiDB-lite"/>
    </source>
</evidence>
<feature type="region of interest" description="Disordered" evidence="9">
    <location>
        <begin position="717"/>
        <end position="782"/>
    </location>
</feature>
<evidence type="ECO:0000256" key="4">
    <source>
        <dbReference type="ARBA" id="ARBA00022771"/>
    </source>
</evidence>
<comment type="subunit">
    <text evidence="6">Interacts with AP5Z1, AP5B1, AP5S1 and SPG11. Interacts with TTC19 and KIF13A.</text>
</comment>
<dbReference type="Gene3D" id="3.30.40.10">
    <property type="entry name" value="Zinc/RING finger domain, C3HC4 (zinc finger)"/>
    <property type="match status" value="1"/>
</dbReference>
<dbReference type="GO" id="GO:0032465">
    <property type="term" value="P:regulation of cytokinesis"/>
    <property type="evidence" value="ECO:0007669"/>
    <property type="project" value="TreeGrafter"/>
</dbReference>
<dbReference type="Pfam" id="PF01363">
    <property type="entry name" value="FYVE"/>
    <property type="match status" value="1"/>
</dbReference>